<protein>
    <submittedName>
        <fullName evidence="2">Uncharacterized protein</fullName>
    </submittedName>
</protein>
<evidence type="ECO:0000256" key="1">
    <source>
        <dbReference type="SAM" id="MobiDB-lite"/>
    </source>
</evidence>
<accession>A0A7N5J8I6</accession>
<reference evidence="2" key="2">
    <citation type="submission" date="2025-08" db="UniProtKB">
        <authorList>
            <consortium name="Ensembl"/>
        </authorList>
    </citation>
    <scope>IDENTIFICATION</scope>
</reference>
<feature type="compositionally biased region" description="Acidic residues" evidence="1">
    <location>
        <begin position="110"/>
        <end position="145"/>
    </location>
</feature>
<name>A0A7N5J8I6_AILME</name>
<feature type="region of interest" description="Disordered" evidence="1">
    <location>
        <begin position="60"/>
        <end position="79"/>
    </location>
</feature>
<reference evidence="2 3" key="1">
    <citation type="journal article" date="2010" name="Nature">
        <title>The sequence and de novo assembly of the giant panda genome.</title>
        <authorList>
            <person name="Li R."/>
            <person name="Fan W."/>
            <person name="Tian G."/>
            <person name="Zhu H."/>
            <person name="He L."/>
            <person name="Cai J."/>
            <person name="Huang Q."/>
            <person name="Cai Q."/>
            <person name="Li B."/>
            <person name="Bai Y."/>
            <person name="Zhang Z."/>
            <person name="Zhang Y."/>
            <person name="Wang W."/>
            <person name="Li J."/>
            <person name="Wei F."/>
            <person name="Li H."/>
            <person name="Jian M."/>
            <person name="Li J."/>
            <person name="Zhang Z."/>
            <person name="Nielsen R."/>
            <person name="Li D."/>
            <person name="Gu W."/>
            <person name="Yang Z."/>
            <person name="Xuan Z."/>
            <person name="Ryder O.A."/>
            <person name="Leung F.C."/>
            <person name="Zhou Y."/>
            <person name="Cao J."/>
            <person name="Sun X."/>
            <person name="Fu Y."/>
            <person name="Fang X."/>
            <person name="Guo X."/>
            <person name="Wang B."/>
            <person name="Hou R."/>
            <person name="Shen F."/>
            <person name="Mu B."/>
            <person name="Ni P."/>
            <person name="Lin R."/>
            <person name="Qian W."/>
            <person name="Wang G."/>
            <person name="Yu C."/>
            <person name="Nie W."/>
            <person name="Wang J."/>
            <person name="Wu Z."/>
            <person name="Liang H."/>
            <person name="Min J."/>
            <person name="Wu Q."/>
            <person name="Cheng S."/>
            <person name="Ruan J."/>
            <person name="Wang M."/>
            <person name="Shi Z."/>
            <person name="Wen M."/>
            <person name="Liu B."/>
            <person name="Ren X."/>
            <person name="Zheng H."/>
            <person name="Dong D."/>
            <person name="Cook K."/>
            <person name="Shan G."/>
            <person name="Zhang H."/>
            <person name="Kosiol C."/>
            <person name="Xie X."/>
            <person name="Lu Z."/>
            <person name="Zheng H."/>
            <person name="Li Y."/>
            <person name="Steiner C.C."/>
            <person name="Lam T.T."/>
            <person name="Lin S."/>
            <person name="Zhang Q."/>
            <person name="Li G."/>
            <person name="Tian J."/>
            <person name="Gong T."/>
            <person name="Liu H."/>
            <person name="Zhang D."/>
            <person name="Fang L."/>
            <person name="Ye C."/>
            <person name="Zhang J."/>
            <person name="Hu W."/>
            <person name="Xu A."/>
            <person name="Ren Y."/>
            <person name="Zhang G."/>
            <person name="Bruford M.W."/>
            <person name="Li Q."/>
            <person name="Ma L."/>
            <person name="Guo Y."/>
            <person name="An N."/>
            <person name="Hu Y."/>
            <person name="Zheng Y."/>
            <person name="Shi Y."/>
            <person name="Li Z."/>
            <person name="Liu Q."/>
            <person name="Chen Y."/>
            <person name="Zhao J."/>
            <person name="Qu N."/>
            <person name="Zhao S."/>
            <person name="Tian F."/>
            <person name="Wang X."/>
            <person name="Wang H."/>
            <person name="Xu L."/>
            <person name="Liu X."/>
            <person name="Vinar T."/>
            <person name="Wang Y."/>
            <person name="Lam T.W."/>
            <person name="Yiu S.M."/>
            <person name="Liu S."/>
            <person name="Zhang H."/>
            <person name="Li D."/>
            <person name="Huang Y."/>
            <person name="Wang X."/>
            <person name="Yang G."/>
            <person name="Jiang Z."/>
            <person name="Wang J."/>
            <person name="Qin N."/>
            <person name="Li L."/>
            <person name="Li J."/>
            <person name="Bolund L."/>
            <person name="Kristiansen K."/>
            <person name="Wong G.K."/>
            <person name="Olson M."/>
            <person name="Zhang X."/>
            <person name="Li S."/>
            <person name="Yang H."/>
            <person name="Wang J."/>
            <person name="Wang J."/>
        </authorList>
    </citation>
    <scope>NUCLEOTIDE SEQUENCE [LARGE SCALE GENOMIC DNA]</scope>
</reference>
<dbReference type="Proteomes" id="UP000008912">
    <property type="component" value="Unassembled WGS sequence"/>
</dbReference>
<evidence type="ECO:0000313" key="3">
    <source>
        <dbReference type="Proteomes" id="UP000008912"/>
    </source>
</evidence>
<organism evidence="2 3">
    <name type="scientific">Ailuropoda melanoleuca</name>
    <name type="common">Giant panda</name>
    <dbReference type="NCBI Taxonomy" id="9646"/>
    <lineage>
        <taxon>Eukaryota</taxon>
        <taxon>Metazoa</taxon>
        <taxon>Chordata</taxon>
        <taxon>Craniata</taxon>
        <taxon>Vertebrata</taxon>
        <taxon>Euteleostomi</taxon>
        <taxon>Mammalia</taxon>
        <taxon>Eutheria</taxon>
        <taxon>Laurasiatheria</taxon>
        <taxon>Carnivora</taxon>
        <taxon>Caniformia</taxon>
        <taxon>Ursidae</taxon>
        <taxon>Ailuropoda</taxon>
    </lineage>
</organism>
<feature type="region of interest" description="Disordered" evidence="1">
    <location>
        <begin position="92"/>
        <end position="154"/>
    </location>
</feature>
<dbReference type="Ensembl" id="ENSAMET00000027189.1">
    <property type="protein sequence ID" value="ENSAMEP00000021560.1"/>
    <property type="gene ID" value="ENSAMEG00000029513.1"/>
</dbReference>
<keyword evidence="3" id="KW-1185">Reference proteome</keyword>
<dbReference type="InParanoid" id="A0A7N5J8I6"/>
<reference evidence="2" key="3">
    <citation type="submission" date="2025-09" db="UniProtKB">
        <authorList>
            <consortium name="Ensembl"/>
        </authorList>
    </citation>
    <scope>IDENTIFICATION</scope>
</reference>
<evidence type="ECO:0000313" key="2">
    <source>
        <dbReference type="Ensembl" id="ENSAMEP00000021560.1"/>
    </source>
</evidence>
<dbReference type="GeneTree" id="ENSGT00950000185748"/>
<sequence>MFPMISEAVIFLQSILVGVLGDFHFQALRIYTQEKKLLHGYYVYEVTVQPAGGFEEVTSEELEPGFEDSAEDAQSEENSEVLDVISSEELDMYSEDEPSEGCSWGQGELPSEELEFVSSEDEASPGDVEELSEECEELLSEDSGPELEGLLMGQ</sequence>
<proteinExistence type="predicted"/>
<dbReference type="AlphaFoldDB" id="A0A7N5J8I6"/>